<keyword evidence="2" id="KW-1185">Reference proteome</keyword>
<dbReference type="Pfam" id="PF14106">
    <property type="entry name" value="DUF4279"/>
    <property type="match status" value="1"/>
</dbReference>
<sequence>MTESLRYSYDVSLRITHPAHVPEFFSSSLGRDPRYSWTVGQPRVTRKGAPLPGIYKETYCSYSFDVPEDDDLPRFLDETLTDLAQHKGLFDKIQESGGKAGFFIGLFTGAFNTGFVLSADLQRRSAALGLSLDFDIYGYGGSSDDAA</sequence>
<accession>A0ABX0AIS0</accession>
<dbReference type="EMBL" id="QOVG01000010">
    <property type="protein sequence ID" value="NDK40005.1"/>
    <property type="molecule type" value="Genomic_DNA"/>
</dbReference>
<gene>
    <name evidence="1" type="ORF">DT603_14270</name>
</gene>
<proteinExistence type="predicted"/>
<organism evidence="1 2">
    <name type="scientific">Pseudoxanthomonas gei</name>
    <dbReference type="NCBI Taxonomy" id="1383030"/>
    <lineage>
        <taxon>Bacteria</taxon>
        <taxon>Pseudomonadati</taxon>
        <taxon>Pseudomonadota</taxon>
        <taxon>Gammaproteobacteria</taxon>
        <taxon>Lysobacterales</taxon>
        <taxon>Lysobacteraceae</taxon>
        <taxon>Pseudoxanthomonas</taxon>
    </lineage>
</organism>
<protein>
    <submittedName>
        <fullName evidence="1">DUF4279 domain-containing protein</fullName>
    </submittedName>
</protein>
<evidence type="ECO:0000313" key="1">
    <source>
        <dbReference type="EMBL" id="NDK40005.1"/>
    </source>
</evidence>
<dbReference type="Proteomes" id="UP001429354">
    <property type="component" value="Unassembled WGS sequence"/>
</dbReference>
<reference evidence="1 2" key="1">
    <citation type="submission" date="2018-07" db="EMBL/GenBank/DDBJ databases">
        <title>Whole genome Sequencing of Pseudoxanthomonas gei KCTC 32298 (T).</title>
        <authorList>
            <person name="Kumar S."/>
            <person name="Bansal K."/>
            <person name="Kaur A."/>
            <person name="Patil P."/>
            <person name="Sharma S."/>
            <person name="Patil P.B."/>
        </authorList>
    </citation>
    <scope>NUCLEOTIDE SEQUENCE [LARGE SCALE GENOMIC DNA]</scope>
    <source>
        <strain evidence="1 2">KCTC 32298</strain>
    </source>
</reference>
<evidence type="ECO:0000313" key="2">
    <source>
        <dbReference type="Proteomes" id="UP001429354"/>
    </source>
</evidence>
<dbReference type="InterPro" id="IPR025459">
    <property type="entry name" value="DUF4279"/>
</dbReference>
<name>A0ABX0AIS0_9GAMM</name>
<comment type="caution">
    <text evidence="1">The sequence shown here is derived from an EMBL/GenBank/DDBJ whole genome shotgun (WGS) entry which is preliminary data.</text>
</comment>